<organism evidence="2 3">
    <name type="scientific">Shinella sumterensis</name>
    <dbReference type="NCBI Taxonomy" id="1967501"/>
    <lineage>
        <taxon>Bacteria</taxon>
        <taxon>Pseudomonadati</taxon>
        <taxon>Pseudomonadota</taxon>
        <taxon>Alphaproteobacteria</taxon>
        <taxon>Hyphomicrobiales</taxon>
        <taxon>Rhizobiaceae</taxon>
        <taxon>Shinella</taxon>
    </lineage>
</organism>
<name>A0AA50HB90_9HYPH</name>
<dbReference type="AlphaFoldDB" id="A0AA50HB90"/>
<reference evidence="2 3" key="1">
    <citation type="submission" date="2023-08" db="EMBL/GenBank/DDBJ databases">
        <title>Pathogen: clinical or host-associated sample.</title>
        <authorList>
            <person name="Hergert J."/>
            <person name="Casey R."/>
            <person name="Wagner J."/>
            <person name="Young E.L."/>
            <person name="Oakeson K.F."/>
        </authorList>
    </citation>
    <scope>NUCLEOTIDE SEQUENCE [LARGE SCALE GENOMIC DNA]</scope>
    <source>
        <strain evidence="2 3">1760953</strain>
        <plasmid evidence="2 3">unnamed3</plasmid>
    </source>
</reference>
<feature type="compositionally biased region" description="Polar residues" evidence="1">
    <location>
        <begin position="1"/>
        <end position="16"/>
    </location>
</feature>
<sequence length="146" mass="15815">MSDTKQTAVTSTSSNARKGETGVHAKHRTLAASLLKHIENIHLSVEDNVLVVKAKTITYGPRPDSVSHGIVISLPPFYPPHTLHTVLFEDGGIDVLDRIQKSVKKAKAGKNLAKHAERIHELGPLLASLLQQRALNILLGPTMGHC</sequence>
<dbReference type="RefSeq" id="WP_306040887.1">
    <property type="nucleotide sequence ID" value="NZ_CP132305.1"/>
</dbReference>
<keyword evidence="3" id="KW-1185">Reference proteome</keyword>
<protein>
    <submittedName>
        <fullName evidence="2">Uncharacterized protein</fullName>
    </submittedName>
</protein>
<gene>
    <name evidence="2" type="ORF">Q9313_25380</name>
</gene>
<evidence type="ECO:0000313" key="3">
    <source>
        <dbReference type="Proteomes" id="UP001234585"/>
    </source>
</evidence>
<evidence type="ECO:0000256" key="1">
    <source>
        <dbReference type="SAM" id="MobiDB-lite"/>
    </source>
</evidence>
<evidence type="ECO:0000313" key="2">
    <source>
        <dbReference type="EMBL" id="WLS00877.1"/>
    </source>
</evidence>
<proteinExistence type="predicted"/>
<accession>A0AA50HB90</accession>
<dbReference type="Proteomes" id="UP001234585">
    <property type="component" value="Plasmid unnamed3"/>
</dbReference>
<feature type="region of interest" description="Disordered" evidence="1">
    <location>
        <begin position="1"/>
        <end position="24"/>
    </location>
</feature>
<geneLocation type="plasmid" evidence="2 3">
    <name>unnamed3</name>
</geneLocation>
<keyword evidence="2" id="KW-0614">Plasmid</keyword>
<dbReference type="EMBL" id="CP132305">
    <property type="protein sequence ID" value="WLS00877.1"/>
    <property type="molecule type" value="Genomic_DNA"/>
</dbReference>